<reference evidence="2 3" key="1">
    <citation type="journal article" date="2021" name="Nat. Plants">
        <title>The Taxus genome provides insights into paclitaxel biosynthesis.</title>
        <authorList>
            <person name="Xiong X."/>
            <person name="Gou J."/>
            <person name="Liao Q."/>
            <person name="Li Y."/>
            <person name="Zhou Q."/>
            <person name="Bi G."/>
            <person name="Li C."/>
            <person name="Du R."/>
            <person name="Wang X."/>
            <person name="Sun T."/>
            <person name="Guo L."/>
            <person name="Liang H."/>
            <person name="Lu P."/>
            <person name="Wu Y."/>
            <person name="Zhang Z."/>
            <person name="Ro D.K."/>
            <person name="Shang Y."/>
            <person name="Huang S."/>
            <person name="Yan J."/>
        </authorList>
    </citation>
    <scope>NUCLEOTIDE SEQUENCE [LARGE SCALE GENOMIC DNA]</scope>
    <source>
        <strain evidence="2">Ta-2019</strain>
    </source>
</reference>
<comment type="caution">
    <text evidence="2">The sequence shown here is derived from an EMBL/GenBank/DDBJ whole genome shotgun (WGS) entry which is preliminary data.</text>
</comment>
<sequence>GRRAEDSKEEFQVSMKETMEVAKVHISAHELSVVEDHAYEEENRKKNEERTTMEVVENGPFGVHRVSTSCEKNVSNGEELDNMSMRCDEELEKVFVGTLDSLNVFVQCAGPAKVKNVEIRKKGGSVHHAHMYEKQGEEEEQEGKVATAVEKLIDKDVAEEEDCL</sequence>
<keyword evidence="3" id="KW-1185">Reference proteome</keyword>
<organism evidence="2 3">
    <name type="scientific">Taxus chinensis</name>
    <name type="common">Chinese yew</name>
    <name type="synonym">Taxus wallichiana var. chinensis</name>
    <dbReference type="NCBI Taxonomy" id="29808"/>
    <lineage>
        <taxon>Eukaryota</taxon>
        <taxon>Viridiplantae</taxon>
        <taxon>Streptophyta</taxon>
        <taxon>Embryophyta</taxon>
        <taxon>Tracheophyta</taxon>
        <taxon>Spermatophyta</taxon>
        <taxon>Pinopsida</taxon>
        <taxon>Pinidae</taxon>
        <taxon>Conifers II</taxon>
        <taxon>Cupressales</taxon>
        <taxon>Taxaceae</taxon>
        <taxon>Taxus</taxon>
    </lineage>
</organism>
<dbReference type="EMBL" id="JAHRHJ020000003">
    <property type="protein sequence ID" value="KAH9321205.1"/>
    <property type="molecule type" value="Genomic_DNA"/>
</dbReference>
<feature type="region of interest" description="Disordered" evidence="1">
    <location>
        <begin position="124"/>
        <end position="143"/>
    </location>
</feature>
<protein>
    <submittedName>
        <fullName evidence="2">Uncharacterized protein</fullName>
    </submittedName>
</protein>
<evidence type="ECO:0000313" key="3">
    <source>
        <dbReference type="Proteomes" id="UP000824469"/>
    </source>
</evidence>
<evidence type="ECO:0000313" key="2">
    <source>
        <dbReference type="EMBL" id="KAH9321205.1"/>
    </source>
</evidence>
<dbReference type="Proteomes" id="UP000824469">
    <property type="component" value="Unassembled WGS sequence"/>
</dbReference>
<feature type="non-terminal residue" evidence="2">
    <location>
        <position position="1"/>
    </location>
</feature>
<dbReference type="AlphaFoldDB" id="A0AA38GFZ1"/>
<gene>
    <name evidence="2" type="ORF">KI387_015844</name>
</gene>
<accession>A0AA38GFZ1</accession>
<name>A0AA38GFZ1_TAXCH</name>
<proteinExistence type="predicted"/>
<evidence type="ECO:0000256" key="1">
    <source>
        <dbReference type="SAM" id="MobiDB-lite"/>
    </source>
</evidence>